<dbReference type="InterPro" id="IPR036286">
    <property type="entry name" value="LexA/Signal_pep-like_sf"/>
</dbReference>
<feature type="active site" evidence="8">
    <location>
        <position position="84"/>
    </location>
</feature>
<evidence type="ECO:0000313" key="12">
    <source>
        <dbReference type="EMBL" id="NYD31718.1"/>
    </source>
</evidence>
<dbReference type="InterPro" id="IPR000223">
    <property type="entry name" value="Pept_S26A_signal_pept_1"/>
</dbReference>
<keyword evidence="9" id="KW-0812">Transmembrane</keyword>
<dbReference type="Proteomes" id="UP000582231">
    <property type="component" value="Unassembled WGS sequence"/>
</dbReference>
<evidence type="ECO:0000256" key="9">
    <source>
        <dbReference type="RuleBase" id="RU003993"/>
    </source>
</evidence>
<dbReference type="CDD" id="cd06530">
    <property type="entry name" value="S26_SPase_I"/>
    <property type="match status" value="1"/>
</dbReference>
<keyword evidence="4 9" id="KW-0645">Protease</keyword>
<evidence type="ECO:0000256" key="3">
    <source>
        <dbReference type="ARBA" id="ARBA00013208"/>
    </source>
</evidence>
<dbReference type="PRINTS" id="PR00727">
    <property type="entry name" value="LEADERPTASE"/>
</dbReference>
<feature type="transmembrane region" description="Helical" evidence="9">
    <location>
        <begin position="14"/>
        <end position="36"/>
    </location>
</feature>
<name>A0A852RM88_9ACTN</name>
<sequence>MTHRADSRPWLRTVLGITALVVFFAVMLVVIAALAFSVKVSGSSMEPTLSTGDRLLVDPFGKGEVHRFDIIESTLGDREIPVVKRVIGLPGDRIKVRADQDPPVVLVRPAGGDATYVVDNPTWAGRVGAKVAGCCTDDGTSLPAGRSPAWVTVPDGSYWVVGDNWGGSDDSRTFGFVRDDQVRARIVFRLQPVGEVGRLPDRARLVPGKE</sequence>
<gene>
    <name evidence="12" type="ORF">BJ958_003264</name>
</gene>
<dbReference type="PROSITE" id="PS00501">
    <property type="entry name" value="SPASE_I_1"/>
    <property type="match status" value="1"/>
</dbReference>
<dbReference type="NCBIfam" id="TIGR02227">
    <property type="entry name" value="sigpep_I_bact"/>
    <property type="match status" value="1"/>
</dbReference>
<keyword evidence="9" id="KW-1133">Transmembrane helix</keyword>
<evidence type="ECO:0000259" key="11">
    <source>
        <dbReference type="Pfam" id="PF10502"/>
    </source>
</evidence>
<organism evidence="12 13">
    <name type="scientific">Nocardioides kongjuensis</name>
    <dbReference type="NCBI Taxonomy" id="349522"/>
    <lineage>
        <taxon>Bacteria</taxon>
        <taxon>Bacillati</taxon>
        <taxon>Actinomycetota</taxon>
        <taxon>Actinomycetes</taxon>
        <taxon>Propionibacteriales</taxon>
        <taxon>Nocardioidaceae</taxon>
        <taxon>Nocardioides</taxon>
    </lineage>
</organism>
<evidence type="ECO:0000256" key="10">
    <source>
        <dbReference type="RuleBase" id="RU362042"/>
    </source>
</evidence>
<dbReference type="EMBL" id="JACCBF010000001">
    <property type="protein sequence ID" value="NYD31718.1"/>
    <property type="molecule type" value="Genomic_DNA"/>
</dbReference>
<keyword evidence="5 9" id="KW-0378">Hydrolase</keyword>
<dbReference type="InterPro" id="IPR019757">
    <property type="entry name" value="Pept_S26A_signal_pept_1_Lys-AS"/>
</dbReference>
<evidence type="ECO:0000256" key="7">
    <source>
        <dbReference type="ARBA" id="ARBA00038445"/>
    </source>
</evidence>
<feature type="active site" evidence="8">
    <location>
        <position position="44"/>
    </location>
</feature>
<dbReference type="SUPFAM" id="SSF51306">
    <property type="entry name" value="LexA/Signal peptidase"/>
    <property type="match status" value="1"/>
</dbReference>
<dbReference type="PANTHER" id="PTHR12383:SF16">
    <property type="entry name" value="MITOCHONDRIAL INNER MEMBRANE PROTEASE SUBUNIT 1"/>
    <property type="match status" value="1"/>
</dbReference>
<evidence type="ECO:0000256" key="8">
    <source>
        <dbReference type="PIRSR" id="PIRSR600223-1"/>
    </source>
</evidence>
<dbReference type="PROSITE" id="PS00760">
    <property type="entry name" value="SPASE_I_2"/>
    <property type="match status" value="1"/>
</dbReference>
<feature type="domain" description="Peptidase S26" evidence="11">
    <location>
        <begin position="18"/>
        <end position="189"/>
    </location>
</feature>
<dbReference type="GO" id="GO:0009003">
    <property type="term" value="F:signal peptidase activity"/>
    <property type="evidence" value="ECO:0007669"/>
    <property type="project" value="UniProtKB-EC"/>
</dbReference>
<dbReference type="InterPro" id="IPR019756">
    <property type="entry name" value="Pept_S26A_signal_pept_1_Ser-AS"/>
</dbReference>
<dbReference type="AlphaFoldDB" id="A0A852RM88"/>
<dbReference type="InterPro" id="IPR052064">
    <property type="entry name" value="Mito_IMP1_subunit"/>
</dbReference>
<dbReference type="GO" id="GO:0004252">
    <property type="term" value="F:serine-type endopeptidase activity"/>
    <property type="evidence" value="ECO:0007669"/>
    <property type="project" value="InterPro"/>
</dbReference>
<comment type="similarity">
    <text evidence="7">Belongs to the peptidase S26 family. IMP1 subfamily.</text>
</comment>
<accession>A0A852RM88</accession>
<comment type="caution">
    <text evidence="12">The sequence shown here is derived from an EMBL/GenBank/DDBJ whole genome shotgun (WGS) entry which is preliminary data.</text>
</comment>
<evidence type="ECO:0000256" key="1">
    <source>
        <dbReference type="ARBA" id="ARBA00000677"/>
    </source>
</evidence>
<dbReference type="Gene3D" id="2.10.109.10">
    <property type="entry name" value="Umud Fragment, subunit A"/>
    <property type="match status" value="1"/>
</dbReference>
<comment type="subcellular location">
    <subcellularLocation>
        <location evidence="2">Cell membrane</location>
        <topology evidence="2">Single-pass type II membrane protein</topology>
    </subcellularLocation>
    <subcellularLocation>
        <location evidence="10">Membrane</location>
        <topology evidence="10">Single-pass type II membrane protein</topology>
    </subcellularLocation>
</comment>
<dbReference type="RefSeq" id="WP_179727990.1">
    <property type="nucleotide sequence ID" value="NZ_BAABEF010000001.1"/>
</dbReference>
<comment type="catalytic activity">
    <reaction evidence="1 9">
        <text>Cleavage of hydrophobic, N-terminal signal or leader sequences from secreted and periplasmic proteins.</text>
        <dbReference type="EC" id="3.4.21.89"/>
    </reaction>
</comment>
<keyword evidence="13" id="KW-1185">Reference proteome</keyword>
<evidence type="ECO:0000256" key="5">
    <source>
        <dbReference type="ARBA" id="ARBA00022801"/>
    </source>
</evidence>
<evidence type="ECO:0000256" key="2">
    <source>
        <dbReference type="ARBA" id="ARBA00004401"/>
    </source>
</evidence>
<evidence type="ECO:0000313" key="13">
    <source>
        <dbReference type="Proteomes" id="UP000582231"/>
    </source>
</evidence>
<evidence type="ECO:0000256" key="6">
    <source>
        <dbReference type="ARBA" id="ARBA00023136"/>
    </source>
</evidence>
<dbReference type="InterPro" id="IPR019533">
    <property type="entry name" value="Peptidase_S26"/>
</dbReference>
<keyword evidence="6 9" id="KW-0472">Membrane</keyword>
<reference evidence="12 13" key="1">
    <citation type="submission" date="2020-07" db="EMBL/GenBank/DDBJ databases">
        <title>Sequencing the genomes of 1000 actinobacteria strains.</title>
        <authorList>
            <person name="Klenk H.-P."/>
        </authorList>
    </citation>
    <scope>NUCLEOTIDE SEQUENCE [LARGE SCALE GENOMIC DNA]</scope>
    <source>
        <strain evidence="12 13">DSM 19082</strain>
    </source>
</reference>
<evidence type="ECO:0000256" key="4">
    <source>
        <dbReference type="ARBA" id="ARBA00022670"/>
    </source>
</evidence>
<protein>
    <recommendedName>
        <fullName evidence="3 9">Signal peptidase I</fullName>
        <ecNumber evidence="3 9">3.4.21.89</ecNumber>
    </recommendedName>
</protein>
<dbReference type="EC" id="3.4.21.89" evidence="3 9"/>
<dbReference type="Pfam" id="PF10502">
    <property type="entry name" value="Peptidase_S26"/>
    <property type="match status" value="1"/>
</dbReference>
<dbReference type="GO" id="GO:0005886">
    <property type="term" value="C:plasma membrane"/>
    <property type="evidence" value="ECO:0007669"/>
    <property type="project" value="UniProtKB-SubCell"/>
</dbReference>
<dbReference type="GO" id="GO:0006465">
    <property type="term" value="P:signal peptide processing"/>
    <property type="evidence" value="ECO:0007669"/>
    <property type="project" value="InterPro"/>
</dbReference>
<proteinExistence type="inferred from homology"/>
<dbReference type="PANTHER" id="PTHR12383">
    <property type="entry name" value="PROTEASE FAMILY S26 MITOCHONDRIAL INNER MEMBRANE PROTEASE-RELATED"/>
    <property type="match status" value="1"/>
</dbReference>